<evidence type="ECO:0000313" key="2">
    <source>
        <dbReference type="EMBL" id="PWJ75287.1"/>
    </source>
</evidence>
<feature type="compositionally biased region" description="Basic and acidic residues" evidence="1">
    <location>
        <begin position="103"/>
        <end position="113"/>
    </location>
</feature>
<feature type="region of interest" description="Disordered" evidence="1">
    <location>
        <begin position="103"/>
        <end position="125"/>
    </location>
</feature>
<organism evidence="2 3">
    <name type="scientific">Pseudaminobacter salicylatoxidans</name>
    <dbReference type="NCBI Taxonomy" id="93369"/>
    <lineage>
        <taxon>Bacteria</taxon>
        <taxon>Pseudomonadati</taxon>
        <taxon>Pseudomonadota</taxon>
        <taxon>Alphaproteobacteria</taxon>
        <taxon>Hyphomicrobiales</taxon>
        <taxon>Phyllobacteriaceae</taxon>
        <taxon>Pseudaminobacter</taxon>
    </lineage>
</organism>
<proteinExistence type="predicted"/>
<dbReference type="Proteomes" id="UP000245396">
    <property type="component" value="Unassembled WGS sequence"/>
</dbReference>
<dbReference type="OrthoDB" id="8372151at2"/>
<keyword evidence="3" id="KW-1185">Reference proteome</keyword>
<dbReference type="EMBL" id="QGGG01000021">
    <property type="protein sequence ID" value="PWJ75287.1"/>
    <property type="molecule type" value="Genomic_DNA"/>
</dbReference>
<sequence length="125" mass="12886">MSSLPVNGARGEVALRVGTVDLVIACEIGRLAAVSTALDCKSFVDLYQRLLGAEVAATMAAIQHLTVKGDAGQAAQELRLTDFAACKNAFTAALMHHIGEDEGKAEAVEEGKAATKTSPSRSATG</sequence>
<gene>
    <name evidence="2" type="ORF">C7441_12170</name>
</gene>
<reference evidence="2 3" key="1">
    <citation type="submission" date="2018-05" db="EMBL/GenBank/DDBJ databases">
        <title>Genomic Encyclopedia of Type Strains, Phase IV (KMG-IV): sequencing the most valuable type-strain genomes for metagenomic binning, comparative biology and taxonomic classification.</title>
        <authorList>
            <person name="Goeker M."/>
        </authorList>
    </citation>
    <scope>NUCLEOTIDE SEQUENCE [LARGE SCALE GENOMIC DNA]</scope>
    <source>
        <strain evidence="2 3">DSM 6986</strain>
    </source>
</reference>
<dbReference type="RefSeq" id="WP_109614629.1">
    <property type="nucleotide sequence ID" value="NZ_QGGG01000021.1"/>
</dbReference>
<evidence type="ECO:0000313" key="3">
    <source>
        <dbReference type="Proteomes" id="UP000245396"/>
    </source>
</evidence>
<dbReference type="AlphaFoldDB" id="A0A316BPW0"/>
<accession>A0A316BPW0</accession>
<protein>
    <submittedName>
        <fullName evidence="2">Uncharacterized protein</fullName>
    </submittedName>
</protein>
<comment type="caution">
    <text evidence="2">The sequence shown here is derived from an EMBL/GenBank/DDBJ whole genome shotgun (WGS) entry which is preliminary data.</text>
</comment>
<name>A0A316BPW0_PSESE</name>
<evidence type="ECO:0000256" key="1">
    <source>
        <dbReference type="SAM" id="MobiDB-lite"/>
    </source>
</evidence>